<evidence type="ECO:0000313" key="1">
    <source>
        <dbReference type="EMBL" id="ELU38772.1"/>
    </source>
</evidence>
<evidence type="ECO:0000313" key="2">
    <source>
        <dbReference type="Proteomes" id="UP000011668"/>
    </source>
</evidence>
<reference evidence="1 2" key="1">
    <citation type="journal article" date="2013" name="Nat. Commun.">
        <title>The evolution and pathogenic mechanisms of the rice sheath blight pathogen.</title>
        <authorList>
            <person name="Zheng A."/>
            <person name="Lin R."/>
            <person name="Xu L."/>
            <person name="Qin P."/>
            <person name="Tang C."/>
            <person name="Ai P."/>
            <person name="Zhang D."/>
            <person name="Liu Y."/>
            <person name="Sun Z."/>
            <person name="Feng H."/>
            <person name="Wang Y."/>
            <person name="Chen Y."/>
            <person name="Liang X."/>
            <person name="Fu R."/>
            <person name="Li Q."/>
            <person name="Zhang J."/>
            <person name="Yu X."/>
            <person name="Xie Z."/>
            <person name="Ding L."/>
            <person name="Guan P."/>
            <person name="Tang J."/>
            <person name="Liang Y."/>
            <person name="Wang S."/>
            <person name="Deng Q."/>
            <person name="Li S."/>
            <person name="Zhu J."/>
            <person name="Wang L."/>
            <person name="Liu H."/>
            <person name="Li P."/>
        </authorList>
    </citation>
    <scope>NUCLEOTIDE SEQUENCE [LARGE SCALE GENOMIC DNA]</scope>
    <source>
        <strain evidence="2">AG-1 IA</strain>
    </source>
</reference>
<comment type="caution">
    <text evidence="1">The sequence shown here is derived from an EMBL/GenBank/DDBJ whole genome shotgun (WGS) entry which is preliminary data.</text>
</comment>
<gene>
    <name evidence="1" type="ORF">AG1IA_07208</name>
</gene>
<keyword evidence="2" id="KW-1185">Reference proteome</keyword>
<dbReference type="HOGENOM" id="CLU_2723942_0_0_1"/>
<dbReference type="Proteomes" id="UP000011668">
    <property type="component" value="Unassembled WGS sequence"/>
</dbReference>
<accession>L8WPU5</accession>
<name>L8WPU5_THACA</name>
<sequence>MYRNELALYHPRPSQYLLIIVYQSSAYKKAPLSKNEGVWRCCFGRPNRNPGSLNRDYILLIQWVQSDYDPSN</sequence>
<organism evidence="1 2">
    <name type="scientific">Thanatephorus cucumeris (strain AG1-IA)</name>
    <name type="common">Rice sheath blight fungus</name>
    <name type="synonym">Rhizoctonia solani</name>
    <dbReference type="NCBI Taxonomy" id="983506"/>
    <lineage>
        <taxon>Eukaryota</taxon>
        <taxon>Fungi</taxon>
        <taxon>Dikarya</taxon>
        <taxon>Basidiomycota</taxon>
        <taxon>Agaricomycotina</taxon>
        <taxon>Agaricomycetes</taxon>
        <taxon>Cantharellales</taxon>
        <taxon>Ceratobasidiaceae</taxon>
        <taxon>Rhizoctonia</taxon>
        <taxon>Rhizoctonia solani AG-1</taxon>
    </lineage>
</organism>
<protein>
    <submittedName>
        <fullName evidence="1">Uncharacterized protein</fullName>
    </submittedName>
</protein>
<dbReference type="AlphaFoldDB" id="L8WPU5"/>
<dbReference type="EMBL" id="AFRT01002053">
    <property type="protein sequence ID" value="ELU38772.1"/>
    <property type="molecule type" value="Genomic_DNA"/>
</dbReference>
<proteinExistence type="predicted"/>